<reference evidence="1" key="1">
    <citation type="journal article" date="2020" name="Nature">
        <title>Giant virus diversity and host interactions through global metagenomics.</title>
        <authorList>
            <person name="Schulz F."/>
            <person name="Roux S."/>
            <person name="Paez-Espino D."/>
            <person name="Jungbluth S."/>
            <person name="Walsh D.A."/>
            <person name="Denef V.J."/>
            <person name="McMahon K.D."/>
            <person name="Konstantinidis K.T."/>
            <person name="Eloe-Fadrosh E.A."/>
            <person name="Kyrpides N.C."/>
            <person name="Woyke T."/>
        </authorList>
    </citation>
    <scope>NUCLEOTIDE SEQUENCE</scope>
    <source>
        <strain evidence="1">GVMAG-M-3300023179-132</strain>
    </source>
</reference>
<sequence length="156" mass="17968">MNLVTSIDNYDPQYVLFCETTKNNIIPDSEFVRILYSTPIMTMTGIYLYVHIDDLSCDKFYNKHKCIFNISAHKDTITKLKTLEESILTSLNVPNHTPLYKLHDQLSVGNIKTMDHIETSPGLDFVLKISGVWITDTNYGLTYKFSHLKQTLTINQ</sequence>
<evidence type="ECO:0000313" key="1">
    <source>
        <dbReference type="EMBL" id="QHT23800.1"/>
    </source>
</evidence>
<accession>A0A6C0E5E2</accession>
<organism evidence="1">
    <name type="scientific">viral metagenome</name>
    <dbReference type="NCBI Taxonomy" id="1070528"/>
    <lineage>
        <taxon>unclassified sequences</taxon>
        <taxon>metagenomes</taxon>
        <taxon>organismal metagenomes</taxon>
    </lineage>
</organism>
<dbReference type="AlphaFoldDB" id="A0A6C0E5E2"/>
<proteinExistence type="predicted"/>
<name>A0A6C0E5E2_9ZZZZ</name>
<protein>
    <submittedName>
        <fullName evidence="1">Uncharacterized protein</fullName>
    </submittedName>
</protein>
<dbReference type="EMBL" id="MN739735">
    <property type="protein sequence ID" value="QHT23800.1"/>
    <property type="molecule type" value="Genomic_DNA"/>
</dbReference>